<keyword evidence="3 6" id="KW-0812">Transmembrane</keyword>
<keyword evidence="4 6" id="KW-1133">Transmembrane helix</keyword>
<evidence type="ECO:0000256" key="4">
    <source>
        <dbReference type="ARBA" id="ARBA00022989"/>
    </source>
</evidence>
<evidence type="ECO:0000313" key="8">
    <source>
        <dbReference type="Proteomes" id="UP001153292"/>
    </source>
</evidence>
<dbReference type="EMBL" id="OU963913">
    <property type="protein sequence ID" value="CAH0402255.1"/>
    <property type="molecule type" value="Genomic_DNA"/>
</dbReference>
<sequence>MEFEELDSWTENRRILRDVVVRAVLMPFISVLFKIVVSAIYCAHADKRDFCTLTFFEFLMKVVSNYAFDSLLLVQYMIMYTYYRHMSNLKSKVVTSHCDANKTLRVYRNILDSVDRIKPVFDKLILTGIIIAVPRFMTTEYMVLHEVKTQQNWVLLTVQYAVVLQMGILMSVSTLAAEAVNTHADEISLTLHNNLIGTTDQQKRFEIQQTLVYMSARPSQLYVWRRIPVDARLPMAIISVMTTYLIVIVQFTHLFD</sequence>
<dbReference type="Pfam" id="PF08395">
    <property type="entry name" value="7tm_7"/>
    <property type="match status" value="1"/>
</dbReference>
<dbReference type="Proteomes" id="UP001153292">
    <property type="component" value="Chromosome 20"/>
</dbReference>
<feature type="transmembrane region" description="Helical" evidence="6">
    <location>
        <begin position="20"/>
        <end position="43"/>
    </location>
</feature>
<organism evidence="7 8">
    <name type="scientific">Chilo suppressalis</name>
    <name type="common">Asiatic rice borer moth</name>
    <dbReference type="NCBI Taxonomy" id="168631"/>
    <lineage>
        <taxon>Eukaryota</taxon>
        <taxon>Metazoa</taxon>
        <taxon>Ecdysozoa</taxon>
        <taxon>Arthropoda</taxon>
        <taxon>Hexapoda</taxon>
        <taxon>Insecta</taxon>
        <taxon>Pterygota</taxon>
        <taxon>Neoptera</taxon>
        <taxon>Endopterygota</taxon>
        <taxon>Lepidoptera</taxon>
        <taxon>Glossata</taxon>
        <taxon>Ditrysia</taxon>
        <taxon>Pyraloidea</taxon>
        <taxon>Crambidae</taxon>
        <taxon>Crambinae</taxon>
        <taxon>Chilo</taxon>
    </lineage>
</organism>
<keyword evidence="5 6" id="KW-0472">Membrane</keyword>
<feature type="transmembrane region" description="Helical" evidence="6">
    <location>
        <begin position="120"/>
        <end position="137"/>
    </location>
</feature>
<evidence type="ECO:0000256" key="2">
    <source>
        <dbReference type="ARBA" id="ARBA00022475"/>
    </source>
</evidence>
<comment type="subcellular location">
    <subcellularLocation>
        <location evidence="1">Cell membrane</location>
        <topology evidence="1">Multi-pass membrane protein</topology>
    </subcellularLocation>
</comment>
<name>A0ABN8B427_CHISP</name>
<dbReference type="InterPro" id="IPR013604">
    <property type="entry name" value="7TM_chemorcpt"/>
</dbReference>
<evidence type="ECO:0000313" key="7">
    <source>
        <dbReference type="EMBL" id="CAH0402255.1"/>
    </source>
</evidence>
<evidence type="ECO:0008006" key="9">
    <source>
        <dbReference type="Google" id="ProtNLM"/>
    </source>
</evidence>
<keyword evidence="8" id="KW-1185">Reference proteome</keyword>
<evidence type="ECO:0000256" key="3">
    <source>
        <dbReference type="ARBA" id="ARBA00022692"/>
    </source>
</evidence>
<evidence type="ECO:0000256" key="5">
    <source>
        <dbReference type="ARBA" id="ARBA00023136"/>
    </source>
</evidence>
<protein>
    <recommendedName>
        <fullName evidence="9">Gustatory receptor</fullName>
    </recommendedName>
</protein>
<proteinExistence type="predicted"/>
<accession>A0ABN8B427</accession>
<evidence type="ECO:0000256" key="1">
    <source>
        <dbReference type="ARBA" id="ARBA00004651"/>
    </source>
</evidence>
<feature type="transmembrane region" description="Helical" evidence="6">
    <location>
        <begin position="233"/>
        <end position="255"/>
    </location>
</feature>
<keyword evidence="2" id="KW-1003">Cell membrane</keyword>
<feature type="transmembrane region" description="Helical" evidence="6">
    <location>
        <begin position="63"/>
        <end position="83"/>
    </location>
</feature>
<evidence type="ECO:0000256" key="6">
    <source>
        <dbReference type="SAM" id="Phobius"/>
    </source>
</evidence>
<reference evidence="7" key="1">
    <citation type="submission" date="2021-12" db="EMBL/GenBank/DDBJ databases">
        <authorList>
            <person name="King R."/>
        </authorList>
    </citation>
    <scope>NUCLEOTIDE SEQUENCE</scope>
</reference>
<feature type="transmembrane region" description="Helical" evidence="6">
    <location>
        <begin position="157"/>
        <end position="177"/>
    </location>
</feature>
<gene>
    <name evidence="7" type="ORF">CHILSU_LOCUS5499</name>
</gene>